<evidence type="ECO:0000313" key="3">
    <source>
        <dbReference type="EMBL" id="KAK4886621.1"/>
    </source>
</evidence>
<dbReference type="GO" id="GO:0004252">
    <property type="term" value="F:serine-type endopeptidase activity"/>
    <property type="evidence" value="ECO:0007669"/>
    <property type="project" value="InterPro"/>
</dbReference>
<dbReference type="InterPro" id="IPR043504">
    <property type="entry name" value="Peptidase_S1_PA_chymotrypsin"/>
</dbReference>
<keyword evidence="1" id="KW-0732">Signal</keyword>
<evidence type="ECO:0000256" key="1">
    <source>
        <dbReference type="SAM" id="SignalP"/>
    </source>
</evidence>
<dbReference type="EMBL" id="JARPUR010000001">
    <property type="protein sequence ID" value="KAK4886621.1"/>
    <property type="molecule type" value="Genomic_DNA"/>
</dbReference>
<reference evidence="4" key="1">
    <citation type="submission" date="2023-01" db="EMBL/GenBank/DDBJ databases">
        <title>Key to firefly adult light organ development and bioluminescence: homeobox transcription factors regulate luciferase expression and transportation to peroxisome.</title>
        <authorList>
            <person name="Fu X."/>
        </authorList>
    </citation>
    <scope>NUCLEOTIDE SEQUENCE [LARGE SCALE GENOMIC DNA]</scope>
</reference>
<sequence length="435" mass="50082">MVIAVLFIVAIIVLTRPKSDKNLYERKTRKGLIVYHPYIVSLSTQLPNTEQRNFACTGVILSKRWILVGGNCVETEIEWRDLHIRAGSIYWYKDGTVHKVEQYFQSNYGALTAIKIFPLLEFNDYVDKVTFADIKDNWKLAYTIDWYAGEMKVYEKCLIQTWINKPCANTEHKLGELRDIGFCKLKLNEKPLISKKRVLIGFHIGVSKVEQKRLKHVFLDLQEGYYAQWVRNLVENNRNDIVVKTSVKDSLICSNFEIYACQPVSFRHFHKQFIKNNSTVIKKKVDKELKNTQFKIMDRRLNLDYNVGCVNNLKSNVNVKHISSVSTNVKDVHSSTKQTTLLTPTLQLLTLRKTVIRLAELTVAPLTVAPLKVVTNKETTETIETNVEVTDTTMTSISTLLITLLKSTSKSSTQTTEESIWDNLPFDESQFYNPV</sequence>
<dbReference type="InterPro" id="IPR001254">
    <property type="entry name" value="Trypsin_dom"/>
</dbReference>
<keyword evidence="4" id="KW-1185">Reference proteome</keyword>
<evidence type="ECO:0000313" key="4">
    <source>
        <dbReference type="Proteomes" id="UP001353858"/>
    </source>
</evidence>
<protein>
    <recommendedName>
        <fullName evidence="2">Peptidase S1 domain-containing protein</fullName>
    </recommendedName>
</protein>
<dbReference type="Pfam" id="PF00089">
    <property type="entry name" value="Trypsin"/>
    <property type="match status" value="1"/>
</dbReference>
<name>A0AAN7SDK6_9COLE</name>
<dbReference type="Gene3D" id="2.40.10.10">
    <property type="entry name" value="Trypsin-like serine proteases"/>
    <property type="match status" value="1"/>
</dbReference>
<gene>
    <name evidence="3" type="ORF">RN001_002892</name>
</gene>
<evidence type="ECO:0000259" key="2">
    <source>
        <dbReference type="Pfam" id="PF00089"/>
    </source>
</evidence>
<dbReference type="SUPFAM" id="SSF50494">
    <property type="entry name" value="Trypsin-like serine proteases"/>
    <property type="match status" value="1"/>
</dbReference>
<proteinExistence type="predicted"/>
<dbReference type="Proteomes" id="UP001353858">
    <property type="component" value="Unassembled WGS sequence"/>
</dbReference>
<dbReference type="InterPro" id="IPR009003">
    <property type="entry name" value="Peptidase_S1_PA"/>
</dbReference>
<feature type="chain" id="PRO_5042828707" description="Peptidase S1 domain-containing protein" evidence="1">
    <location>
        <begin position="18"/>
        <end position="435"/>
    </location>
</feature>
<dbReference type="GO" id="GO:0006508">
    <property type="term" value="P:proteolysis"/>
    <property type="evidence" value="ECO:0007669"/>
    <property type="project" value="InterPro"/>
</dbReference>
<organism evidence="3 4">
    <name type="scientific">Aquatica leii</name>
    <dbReference type="NCBI Taxonomy" id="1421715"/>
    <lineage>
        <taxon>Eukaryota</taxon>
        <taxon>Metazoa</taxon>
        <taxon>Ecdysozoa</taxon>
        <taxon>Arthropoda</taxon>
        <taxon>Hexapoda</taxon>
        <taxon>Insecta</taxon>
        <taxon>Pterygota</taxon>
        <taxon>Neoptera</taxon>
        <taxon>Endopterygota</taxon>
        <taxon>Coleoptera</taxon>
        <taxon>Polyphaga</taxon>
        <taxon>Elateriformia</taxon>
        <taxon>Elateroidea</taxon>
        <taxon>Lampyridae</taxon>
        <taxon>Luciolinae</taxon>
        <taxon>Aquatica</taxon>
    </lineage>
</organism>
<feature type="domain" description="Peptidase S1" evidence="2">
    <location>
        <begin position="36"/>
        <end position="133"/>
    </location>
</feature>
<feature type="signal peptide" evidence="1">
    <location>
        <begin position="1"/>
        <end position="17"/>
    </location>
</feature>
<accession>A0AAN7SDK6</accession>
<dbReference type="AlphaFoldDB" id="A0AAN7SDK6"/>
<comment type="caution">
    <text evidence="3">The sequence shown here is derived from an EMBL/GenBank/DDBJ whole genome shotgun (WGS) entry which is preliminary data.</text>
</comment>